<dbReference type="EMBL" id="JAPDRK010000023">
    <property type="protein sequence ID" value="KAJ9603046.1"/>
    <property type="molecule type" value="Genomic_DNA"/>
</dbReference>
<accession>A0AA38WXQ1</accession>
<evidence type="ECO:0000313" key="3">
    <source>
        <dbReference type="Proteomes" id="UP001172673"/>
    </source>
</evidence>
<evidence type="ECO:0008006" key="4">
    <source>
        <dbReference type="Google" id="ProtNLM"/>
    </source>
</evidence>
<organism evidence="2 3">
    <name type="scientific">Cladophialophora chaetospira</name>
    <dbReference type="NCBI Taxonomy" id="386627"/>
    <lineage>
        <taxon>Eukaryota</taxon>
        <taxon>Fungi</taxon>
        <taxon>Dikarya</taxon>
        <taxon>Ascomycota</taxon>
        <taxon>Pezizomycotina</taxon>
        <taxon>Eurotiomycetes</taxon>
        <taxon>Chaetothyriomycetidae</taxon>
        <taxon>Chaetothyriales</taxon>
        <taxon>Herpotrichiellaceae</taxon>
        <taxon>Cladophialophora</taxon>
    </lineage>
</organism>
<feature type="region of interest" description="Disordered" evidence="1">
    <location>
        <begin position="1"/>
        <end position="32"/>
    </location>
</feature>
<sequence length="574" mass="63969">MAGTPSGGQTHAGAGARSSSSRQWPGEWEPTGLEVYEANQSPENTFRERFKAALLQSEEGQARYHRNGSAQPDVLYSADSTGDGSTLLESPMTTQASDQVYTYPMSMLSDAPVIPNTEEVARLQSAFFTSFKQHIFIDAIAIPDSTLTSPAPYLQLGLACLAAEISPYTDPTLYNLGIGQNHKTEVATALLHAGMHLWAVVMEVDNRETRRLEAIISAYLFATYGILSTDKENWRLSCGLIHNTATMSRRIRLTDGFAQPSTSGELLDRNSSMKRYTSTLNRAPDGQKLRLGWTSSLLAYMFLTDIVHSISCDATPAYSTNEICVKMPASSHPFRAVYGALLHSHSRLPENMRSRDDCLFLLTALLNDIIYLHHSNQSTMPPTLDGDHVPDGRPLIDQSGELRNPYAPLSAKSEFTRMSAQLRAALDRWMAHFKQDAGKDILALYHFAHLCLVCPDITELPFLAGYDPSGQIMSVLPPNKKQSQMSDKALDLAWLVLDCCDMQTEPLQRRLSIWLPVVLFYSALVIWQRLRSRSSNDFKYGTLKVLSMFKNELLQLPWPCCSPMALTLDRLMKE</sequence>
<reference evidence="2" key="1">
    <citation type="submission" date="2022-10" db="EMBL/GenBank/DDBJ databases">
        <title>Culturing micro-colonial fungi from biological soil crusts in the Mojave desert and describing Neophaeococcomyces mojavensis, and introducing the new genera and species Taxawa tesnikishii.</title>
        <authorList>
            <person name="Kurbessoian T."/>
            <person name="Stajich J.E."/>
        </authorList>
    </citation>
    <scope>NUCLEOTIDE SEQUENCE</scope>
    <source>
        <strain evidence="2">TK_41</strain>
    </source>
</reference>
<keyword evidence="3" id="KW-1185">Reference proteome</keyword>
<gene>
    <name evidence="2" type="ORF">H2200_012341</name>
</gene>
<dbReference type="Proteomes" id="UP001172673">
    <property type="component" value="Unassembled WGS sequence"/>
</dbReference>
<evidence type="ECO:0000256" key="1">
    <source>
        <dbReference type="SAM" id="MobiDB-lite"/>
    </source>
</evidence>
<protein>
    <recommendedName>
        <fullName evidence="4">Transcription factor domain-containing protein</fullName>
    </recommendedName>
</protein>
<proteinExistence type="predicted"/>
<evidence type="ECO:0000313" key="2">
    <source>
        <dbReference type="EMBL" id="KAJ9603046.1"/>
    </source>
</evidence>
<name>A0AA38WXQ1_9EURO</name>
<comment type="caution">
    <text evidence="2">The sequence shown here is derived from an EMBL/GenBank/DDBJ whole genome shotgun (WGS) entry which is preliminary data.</text>
</comment>
<feature type="compositionally biased region" description="Low complexity" evidence="1">
    <location>
        <begin position="12"/>
        <end position="22"/>
    </location>
</feature>
<dbReference type="AlphaFoldDB" id="A0AA38WXQ1"/>